<dbReference type="GO" id="GO:0005524">
    <property type="term" value="F:ATP binding"/>
    <property type="evidence" value="ECO:0007669"/>
    <property type="project" value="UniProtKB-KW"/>
</dbReference>
<protein>
    <recommendedName>
        <fullName evidence="4">Helicase C-terminal domain-containing protein</fullName>
    </recommendedName>
</protein>
<dbReference type="Pfam" id="PF00271">
    <property type="entry name" value="Helicase_C"/>
    <property type="match status" value="1"/>
</dbReference>
<keyword evidence="6" id="KW-1185">Reference proteome</keyword>
<evidence type="ECO:0000313" key="6">
    <source>
        <dbReference type="Proteomes" id="UP001178507"/>
    </source>
</evidence>
<dbReference type="SUPFAM" id="SSF52540">
    <property type="entry name" value="P-loop containing nucleoside triphosphate hydrolases"/>
    <property type="match status" value="1"/>
</dbReference>
<dbReference type="GO" id="GO:0016787">
    <property type="term" value="F:hydrolase activity"/>
    <property type="evidence" value="ECO:0007669"/>
    <property type="project" value="UniProtKB-KW"/>
</dbReference>
<dbReference type="GO" id="GO:0005634">
    <property type="term" value="C:nucleus"/>
    <property type="evidence" value="ECO:0007669"/>
    <property type="project" value="TreeGrafter"/>
</dbReference>
<dbReference type="Gene3D" id="3.40.50.300">
    <property type="entry name" value="P-loop containing nucleotide triphosphate hydrolases"/>
    <property type="match status" value="1"/>
</dbReference>
<sequence length="123" mass="13293">MILTLKAGGVGLNLTAAGHVVHFDRCWNPAKEAQATDRAHRIGQQKTVLVHRFTTLGTFEERLALIVQEKKALAAFTLDSGGSSTGDVAQVIAAMPDAQLRELFRLTRTPQEKCGANEAVLLL</sequence>
<organism evidence="5 6">
    <name type="scientific">Effrenium voratum</name>
    <dbReference type="NCBI Taxonomy" id="2562239"/>
    <lineage>
        <taxon>Eukaryota</taxon>
        <taxon>Sar</taxon>
        <taxon>Alveolata</taxon>
        <taxon>Dinophyceae</taxon>
        <taxon>Suessiales</taxon>
        <taxon>Symbiodiniaceae</taxon>
        <taxon>Effrenium</taxon>
    </lineage>
</organism>
<accession>A0AA36N7R8</accession>
<dbReference type="InterPro" id="IPR027417">
    <property type="entry name" value="P-loop_NTPase"/>
</dbReference>
<evidence type="ECO:0000256" key="3">
    <source>
        <dbReference type="ARBA" id="ARBA00022840"/>
    </source>
</evidence>
<dbReference type="AlphaFoldDB" id="A0AA36N7R8"/>
<evidence type="ECO:0000259" key="4">
    <source>
        <dbReference type="PROSITE" id="PS51194"/>
    </source>
</evidence>
<dbReference type="GO" id="GO:0008094">
    <property type="term" value="F:ATP-dependent activity, acting on DNA"/>
    <property type="evidence" value="ECO:0007669"/>
    <property type="project" value="TreeGrafter"/>
</dbReference>
<keyword evidence="3" id="KW-0067">ATP-binding</keyword>
<dbReference type="Proteomes" id="UP001178507">
    <property type="component" value="Unassembled WGS sequence"/>
</dbReference>
<dbReference type="PANTHER" id="PTHR45626">
    <property type="entry name" value="TRANSCRIPTION TERMINATION FACTOR 2-RELATED"/>
    <property type="match status" value="1"/>
</dbReference>
<name>A0AA36N7R8_9DINO</name>
<keyword evidence="2" id="KW-0378">Hydrolase</keyword>
<dbReference type="InterPro" id="IPR049730">
    <property type="entry name" value="SNF2/RAD54-like_C"/>
</dbReference>
<reference evidence="5" key="1">
    <citation type="submission" date="2023-08" db="EMBL/GenBank/DDBJ databases">
        <authorList>
            <person name="Chen Y."/>
            <person name="Shah S."/>
            <person name="Dougan E. K."/>
            <person name="Thang M."/>
            <person name="Chan C."/>
        </authorList>
    </citation>
    <scope>NUCLEOTIDE SEQUENCE</scope>
</reference>
<dbReference type="EMBL" id="CAUJNA010002588">
    <property type="protein sequence ID" value="CAJ1393561.1"/>
    <property type="molecule type" value="Genomic_DNA"/>
</dbReference>
<feature type="domain" description="Helicase C-terminal" evidence="4">
    <location>
        <begin position="1"/>
        <end position="89"/>
    </location>
</feature>
<dbReference type="CDD" id="cd18793">
    <property type="entry name" value="SF2_C_SNF"/>
    <property type="match status" value="1"/>
</dbReference>
<evidence type="ECO:0000313" key="5">
    <source>
        <dbReference type="EMBL" id="CAJ1393561.1"/>
    </source>
</evidence>
<keyword evidence="1" id="KW-0547">Nucleotide-binding</keyword>
<proteinExistence type="predicted"/>
<dbReference type="GO" id="GO:0006281">
    <property type="term" value="P:DNA repair"/>
    <property type="evidence" value="ECO:0007669"/>
    <property type="project" value="TreeGrafter"/>
</dbReference>
<evidence type="ECO:0000256" key="2">
    <source>
        <dbReference type="ARBA" id="ARBA00022801"/>
    </source>
</evidence>
<dbReference type="InterPro" id="IPR050628">
    <property type="entry name" value="SNF2_RAD54_helicase_TF"/>
</dbReference>
<comment type="caution">
    <text evidence="5">The sequence shown here is derived from an EMBL/GenBank/DDBJ whole genome shotgun (WGS) entry which is preliminary data.</text>
</comment>
<dbReference type="PROSITE" id="PS51194">
    <property type="entry name" value="HELICASE_CTER"/>
    <property type="match status" value="1"/>
</dbReference>
<evidence type="ECO:0000256" key="1">
    <source>
        <dbReference type="ARBA" id="ARBA00022741"/>
    </source>
</evidence>
<gene>
    <name evidence="5" type="ORF">EVOR1521_LOCUS18395</name>
</gene>
<dbReference type="InterPro" id="IPR001650">
    <property type="entry name" value="Helicase_C-like"/>
</dbReference>